<accession>A0A1D8JIY3</accession>
<name>A0A1D8JIY3_9BACL</name>
<sequence length="360" mass="38735">MFRVLKIGSAFIGIIVGAGFASGQEILQYFTSFGHLGTAAAILSTALFAYMGMTLTRLGSRMRTTNHKDAIYKISGKYLGVLVDAIIVFTLFGVGVVMIAGAGSIGNQQFGMPAYFGSALLVVLLIFTMLMNVEKVVGVIGSITPFLVLAVIGISVYSIFTMDLSFSELNPIALNHETTLPNWFISALNYVSFNIAVGAAMSLVMGGAEKDERTAALGGLVGGLGLGILIILSHLAIFSKVDVVASYQMPMLKIVNDISPGLAIFMSFILFGMIFNTGVSMFYAFVARFFDMNKKTSNVAVFVVCIVGFVLSFVGFTELVAFFYNLIGYLGLFLMAALIYAPIKLSKERNLKASRLQEVK</sequence>
<proteinExistence type="predicted"/>
<feature type="transmembrane region" description="Helical" evidence="1">
    <location>
        <begin position="137"/>
        <end position="160"/>
    </location>
</feature>
<reference evidence="2 3" key="1">
    <citation type="submission" date="2016-09" db="EMBL/GenBank/DDBJ databases">
        <title>Complete genome sequence of the Lysinibacillus sphaericus LMG 22257, a specie of Bacillus with ureolytic activity that can effectively biodeposit calcium carbonate.</title>
        <authorList>
            <person name="Yan W."/>
        </authorList>
    </citation>
    <scope>NUCLEOTIDE SEQUENCE [LARGE SCALE GENOMIC DNA]</scope>
    <source>
        <strain evidence="2 3">LMG 22257</strain>
    </source>
</reference>
<feature type="transmembrane region" description="Helical" evidence="1">
    <location>
        <begin position="33"/>
        <end position="58"/>
    </location>
</feature>
<evidence type="ECO:0000256" key="1">
    <source>
        <dbReference type="SAM" id="Phobius"/>
    </source>
</evidence>
<feature type="transmembrane region" description="Helical" evidence="1">
    <location>
        <begin position="112"/>
        <end position="130"/>
    </location>
</feature>
<dbReference type="InterPro" id="IPR038728">
    <property type="entry name" value="YkvI-like"/>
</dbReference>
<protein>
    <recommendedName>
        <fullName evidence="4">Transporter</fullName>
    </recommendedName>
</protein>
<feature type="transmembrane region" description="Helical" evidence="1">
    <location>
        <begin position="322"/>
        <end position="343"/>
    </location>
</feature>
<feature type="transmembrane region" description="Helical" evidence="1">
    <location>
        <begin position="78"/>
        <end position="100"/>
    </location>
</feature>
<keyword evidence="1" id="KW-1133">Transmembrane helix</keyword>
<evidence type="ECO:0000313" key="2">
    <source>
        <dbReference type="EMBL" id="AOV08650.1"/>
    </source>
</evidence>
<gene>
    <name evidence="2" type="ORF">BI350_14635</name>
</gene>
<keyword evidence="1" id="KW-0812">Transmembrane</keyword>
<evidence type="ECO:0008006" key="4">
    <source>
        <dbReference type="Google" id="ProtNLM"/>
    </source>
</evidence>
<dbReference type="PANTHER" id="PTHR37814">
    <property type="entry name" value="CONSERVED MEMBRANE PROTEIN"/>
    <property type="match status" value="1"/>
</dbReference>
<feature type="transmembrane region" description="Helical" evidence="1">
    <location>
        <begin position="258"/>
        <end position="286"/>
    </location>
</feature>
<dbReference type="RefSeq" id="WP_075528816.1">
    <property type="nucleotide sequence ID" value="NZ_CP017560.1"/>
</dbReference>
<keyword evidence="1" id="KW-0472">Membrane</keyword>
<dbReference type="EMBL" id="CP017560">
    <property type="protein sequence ID" value="AOV08650.1"/>
    <property type="molecule type" value="Genomic_DNA"/>
</dbReference>
<evidence type="ECO:0000313" key="3">
    <source>
        <dbReference type="Proteomes" id="UP000185746"/>
    </source>
</evidence>
<dbReference type="KEGG" id="surl:BI350_14635"/>
<dbReference type="Proteomes" id="UP000185746">
    <property type="component" value="Chromosome"/>
</dbReference>
<dbReference type="AlphaFoldDB" id="A0A1D8JIY3"/>
<dbReference type="PANTHER" id="PTHR37814:SF1">
    <property type="entry name" value="MEMBRANE PROTEIN"/>
    <property type="match status" value="1"/>
</dbReference>
<feature type="transmembrane region" description="Helical" evidence="1">
    <location>
        <begin position="180"/>
        <end position="204"/>
    </location>
</feature>
<keyword evidence="3" id="KW-1185">Reference proteome</keyword>
<feature type="transmembrane region" description="Helical" evidence="1">
    <location>
        <begin position="216"/>
        <end position="238"/>
    </location>
</feature>
<organism evidence="2 3">
    <name type="scientific">Sporosarcina ureilytica</name>
    <dbReference type="NCBI Taxonomy" id="298596"/>
    <lineage>
        <taxon>Bacteria</taxon>
        <taxon>Bacillati</taxon>
        <taxon>Bacillota</taxon>
        <taxon>Bacilli</taxon>
        <taxon>Bacillales</taxon>
        <taxon>Caryophanaceae</taxon>
        <taxon>Sporosarcina</taxon>
    </lineage>
</organism>
<feature type="transmembrane region" description="Helical" evidence="1">
    <location>
        <begin position="298"/>
        <end position="316"/>
    </location>
</feature>